<gene>
    <name evidence="2" type="ORF">N0K80_05355</name>
</gene>
<feature type="transmembrane region" description="Helical" evidence="1">
    <location>
        <begin position="75"/>
        <end position="94"/>
    </location>
</feature>
<feature type="transmembrane region" description="Helical" evidence="1">
    <location>
        <begin position="553"/>
        <end position="573"/>
    </location>
</feature>
<feature type="transmembrane region" description="Helical" evidence="1">
    <location>
        <begin position="346"/>
        <end position="367"/>
    </location>
</feature>
<comment type="caution">
    <text evidence="2">The sequence shown here is derived from an EMBL/GenBank/DDBJ whole genome shotgun (WGS) entry which is preliminary data.</text>
</comment>
<dbReference type="EMBL" id="JANXLI010000003">
    <property type="protein sequence ID" value="MCZ2491582.1"/>
    <property type="molecule type" value="Genomic_DNA"/>
</dbReference>
<protein>
    <submittedName>
        <fullName evidence="2">MFS transporter</fullName>
    </submittedName>
</protein>
<feature type="transmembrane region" description="Helical" evidence="1">
    <location>
        <begin position="130"/>
        <end position="146"/>
    </location>
</feature>
<feature type="transmembrane region" description="Helical" evidence="1">
    <location>
        <begin position="276"/>
        <end position="296"/>
    </location>
</feature>
<feature type="transmembrane region" description="Helical" evidence="1">
    <location>
        <begin position="153"/>
        <end position="172"/>
    </location>
</feature>
<keyword evidence="3" id="KW-1185">Reference proteome</keyword>
<dbReference type="RefSeq" id="WP_269024028.1">
    <property type="nucleotide sequence ID" value="NZ_JANXKW010000003.1"/>
</dbReference>
<evidence type="ECO:0000313" key="2">
    <source>
        <dbReference type="EMBL" id="MCZ2491582.1"/>
    </source>
</evidence>
<keyword evidence="1" id="KW-1133">Transmembrane helix</keyword>
<evidence type="ECO:0000256" key="1">
    <source>
        <dbReference type="SAM" id="Phobius"/>
    </source>
</evidence>
<keyword evidence="1" id="KW-0472">Membrane</keyword>
<feature type="transmembrane region" description="Helical" evidence="1">
    <location>
        <begin position="308"/>
        <end position="326"/>
    </location>
</feature>
<evidence type="ECO:0000313" key="3">
    <source>
        <dbReference type="Proteomes" id="UP001081467"/>
    </source>
</evidence>
<feature type="transmembrane region" description="Helical" evidence="1">
    <location>
        <begin position="223"/>
        <end position="245"/>
    </location>
</feature>
<sequence length="580" mass="65542">MGNKFSYFKNQGIVFSFIFTVSLLLVLPQILNHSLVLGSDSLFHFNRVYDTYMQFKTGNFSYFQTNYGFQQGGRIVNALYGPGFAYLLGVLLLIVHSWIKFQIISNFLIFFISGYSMYVLSREMTSTKRISLLMAIFFMTSLWITRWSTEQNFMAWGIALMPLVVVMGLKMVKNNAEYLRIIPLALVVSLMIQVHLLSALMSIGVLIIFFMVGFIRTSKKRQLVLKCIWANLLSLVLTFNVWGAMLDVMTKNQLYPPYDNPDMVESTMNLSTGDPTLTQIGLVMSIIFVLQILWVFMKRDQLPLTNKVVTILGLLFLILASNVMPWTEIATAVPQLQRFLQFPRRFEGFASVLLLAGFGATLSTLPFKDSRKYCEFLLLAGSLSIGVQAYSEINKSNQIWNNQQPLASAENVNVVNGMSNKQITHAFTSPKLGAGLDLVTKATPDYLPDNRVTSKDPYIDYKRDMIINKSKVNKTVDKHGDLTIHWNTIKKGESSSLPVVIYNGSTLKLNGKKINPKKIRLSTMGSPTVESTNIGINTLTVGYQSKIVTKLRLLIIVLTWVASSLWAVFRMIVRDKNKLD</sequence>
<feature type="transmembrane region" description="Helical" evidence="1">
    <location>
        <begin position="178"/>
        <end position="211"/>
    </location>
</feature>
<proteinExistence type="predicted"/>
<keyword evidence="1" id="KW-0812">Transmembrane</keyword>
<reference evidence="2" key="1">
    <citation type="submission" date="2022-09" db="EMBL/GenBank/DDBJ databases">
        <title>Diversity of Dellaglioa algida.</title>
        <authorList>
            <person name="Matthias E."/>
            <person name="Werum V."/>
        </authorList>
    </citation>
    <scope>NUCLEOTIDE SEQUENCE</scope>
    <source>
        <strain evidence="2">TMW 2.2523</strain>
    </source>
</reference>
<accession>A0ABT4JMJ6</accession>
<dbReference type="Proteomes" id="UP001081467">
    <property type="component" value="Unassembled WGS sequence"/>
</dbReference>
<feature type="transmembrane region" description="Helical" evidence="1">
    <location>
        <begin position="101"/>
        <end position="118"/>
    </location>
</feature>
<name>A0ABT4JMJ6_9LACO</name>
<feature type="transmembrane region" description="Helical" evidence="1">
    <location>
        <begin position="12"/>
        <end position="31"/>
    </location>
</feature>
<organism evidence="2 3">
    <name type="scientific">Dellaglioa carnosa</name>
    <dbReference type="NCBI Taxonomy" id="2995136"/>
    <lineage>
        <taxon>Bacteria</taxon>
        <taxon>Bacillati</taxon>
        <taxon>Bacillota</taxon>
        <taxon>Bacilli</taxon>
        <taxon>Lactobacillales</taxon>
        <taxon>Lactobacillaceae</taxon>
        <taxon>Dellaglioa</taxon>
    </lineage>
</organism>